<dbReference type="STRING" id="1149755.A0A2J6S9L2"/>
<feature type="domain" description="Bromo" evidence="3">
    <location>
        <begin position="127"/>
        <end position="200"/>
    </location>
</feature>
<evidence type="ECO:0000259" key="3">
    <source>
        <dbReference type="PROSITE" id="PS50014"/>
    </source>
</evidence>
<dbReference type="SUPFAM" id="SSF47370">
    <property type="entry name" value="Bromodomain"/>
    <property type="match status" value="1"/>
</dbReference>
<keyword evidence="6" id="KW-1185">Reference proteome</keyword>
<feature type="domain" description="BTB" evidence="4">
    <location>
        <begin position="36"/>
        <end position="97"/>
    </location>
</feature>
<dbReference type="Pfam" id="PF00651">
    <property type="entry name" value="BTB"/>
    <property type="match status" value="1"/>
</dbReference>
<organism evidence="5 6">
    <name type="scientific">Hyaloscypha variabilis (strain UAMH 11265 / GT02V1 / F)</name>
    <name type="common">Meliniomyces variabilis</name>
    <dbReference type="NCBI Taxonomy" id="1149755"/>
    <lineage>
        <taxon>Eukaryota</taxon>
        <taxon>Fungi</taxon>
        <taxon>Dikarya</taxon>
        <taxon>Ascomycota</taxon>
        <taxon>Pezizomycotina</taxon>
        <taxon>Leotiomycetes</taxon>
        <taxon>Helotiales</taxon>
        <taxon>Hyaloscyphaceae</taxon>
        <taxon>Hyaloscypha</taxon>
        <taxon>Hyaloscypha variabilis</taxon>
    </lineage>
</organism>
<evidence type="ECO:0000313" key="5">
    <source>
        <dbReference type="EMBL" id="PMD47459.1"/>
    </source>
</evidence>
<evidence type="ECO:0000256" key="2">
    <source>
        <dbReference type="PROSITE-ProRule" id="PRU00035"/>
    </source>
</evidence>
<dbReference type="Gene3D" id="1.20.920.10">
    <property type="entry name" value="Bromodomain-like"/>
    <property type="match status" value="1"/>
</dbReference>
<dbReference type="Gene3D" id="3.30.710.10">
    <property type="entry name" value="Potassium Channel Kv1.1, Chain A"/>
    <property type="match status" value="1"/>
</dbReference>
<evidence type="ECO:0000313" key="6">
    <source>
        <dbReference type="Proteomes" id="UP000235786"/>
    </source>
</evidence>
<accession>A0A2J6S9L2</accession>
<dbReference type="InterPro" id="IPR037800">
    <property type="entry name" value="GCN5"/>
</dbReference>
<protein>
    <submittedName>
        <fullName evidence="5">Bromodomain-containing protein</fullName>
    </submittedName>
</protein>
<dbReference type="InterPro" id="IPR000210">
    <property type="entry name" value="BTB/POZ_dom"/>
</dbReference>
<dbReference type="PRINTS" id="PR00503">
    <property type="entry name" value="BROMODOMAIN"/>
</dbReference>
<dbReference type="EMBL" id="KZ613938">
    <property type="protein sequence ID" value="PMD47459.1"/>
    <property type="molecule type" value="Genomic_DNA"/>
</dbReference>
<dbReference type="GO" id="GO:0000123">
    <property type="term" value="C:histone acetyltransferase complex"/>
    <property type="evidence" value="ECO:0007669"/>
    <property type="project" value="TreeGrafter"/>
</dbReference>
<dbReference type="PROSITE" id="PS50014">
    <property type="entry name" value="BROMODOMAIN_2"/>
    <property type="match status" value="1"/>
</dbReference>
<dbReference type="CDD" id="cd04369">
    <property type="entry name" value="Bromodomain"/>
    <property type="match status" value="1"/>
</dbReference>
<dbReference type="InterPro" id="IPR001487">
    <property type="entry name" value="Bromodomain"/>
</dbReference>
<dbReference type="Proteomes" id="UP000235786">
    <property type="component" value="Unassembled WGS sequence"/>
</dbReference>
<reference evidence="5 6" key="1">
    <citation type="submission" date="2016-04" db="EMBL/GenBank/DDBJ databases">
        <title>A degradative enzymes factory behind the ericoid mycorrhizal symbiosis.</title>
        <authorList>
            <consortium name="DOE Joint Genome Institute"/>
            <person name="Martino E."/>
            <person name="Morin E."/>
            <person name="Grelet G."/>
            <person name="Kuo A."/>
            <person name="Kohler A."/>
            <person name="Daghino S."/>
            <person name="Barry K."/>
            <person name="Choi C."/>
            <person name="Cichocki N."/>
            <person name="Clum A."/>
            <person name="Copeland A."/>
            <person name="Hainaut M."/>
            <person name="Haridas S."/>
            <person name="Labutti K."/>
            <person name="Lindquist E."/>
            <person name="Lipzen A."/>
            <person name="Khouja H.-R."/>
            <person name="Murat C."/>
            <person name="Ohm R."/>
            <person name="Olson A."/>
            <person name="Spatafora J."/>
            <person name="Veneault-Fourrey C."/>
            <person name="Henrissat B."/>
            <person name="Grigoriev I."/>
            <person name="Martin F."/>
            <person name="Perotto S."/>
        </authorList>
    </citation>
    <scope>NUCLEOTIDE SEQUENCE [LARGE SCALE GENOMIC DNA]</scope>
    <source>
        <strain evidence="5 6">F</strain>
    </source>
</reference>
<dbReference type="SUPFAM" id="SSF54695">
    <property type="entry name" value="POZ domain"/>
    <property type="match status" value="1"/>
</dbReference>
<dbReference type="Pfam" id="PF00439">
    <property type="entry name" value="Bromodomain"/>
    <property type="match status" value="1"/>
</dbReference>
<dbReference type="InterPro" id="IPR036427">
    <property type="entry name" value="Bromodomain-like_sf"/>
</dbReference>
<dbReference type="PANTHER" id="PTHR45750:SF3">
    <property type="entry name" value="HISTONE ACETYLTRANSFERASE"/>
    <property type="match status" value="1"/>
</dbReference>
<name>A0A2J6S9L2_HYAVF</name>
<dbReference type="SMART" id="SM00297">
    <property type="entry name" value="BROMO"/>
    <property type="match status" value="1"/>
</dbReference>
<evidence type="ECO:0000259" key="4">
    <source>
        <dbReference type="PROSITE" id="PS50097"/>
    </source>
</evidence>
<dbReference type="PANTHER" id="PTHR45750">
    <property type="entry name" value="GH11602P"/>
    <property type="match status" value="1"/>
</dbReference>
<dbReference type="GO" id="GO:0045944">
    <property type="term" value="P:positive regulation of transcription by RNA polymerase II"/>
    <property type="evidence" value="ECO:0007669"/>
    <property type="project" value="TreeGrafter"/>
</dbReference>
<proteinExistence type="predicted"/>
<dbReference type="InterPro" id="IPR011333">
    <property type="entry name" value="SKP1/BTB/POZ_sf"/>
</dbReference>
<evidence type="ECO:0000256" key="1">
    <source>
        <dbReference type="ARBA" id="ARBA00023117"/>
    </source>
</evidence>
<dbReference type="PROSITE" id="PS50097">
    <property type="entry name" value="BTB"/>
    <property type="match status" value="1"/>
</dbReference>
<dbReference type="OrthoDB" id="194443at2759"/>
<dbReference type="AlphaFoldDB" id="A0A2J6S9L2"/>
<gene>
    <name evidence="5" type="ORF">L207DRAFT_628099</name>
</gene>
<dbReference type="GO" id="GO:0010484">
    <property type="term" value="F:histone H3 acetyltransferase activity"/>
    <property type="evidence" value="ECO:0007669"/>
    <property type="project" value="TreeGrafter"/>
</dbReference>
<sequence length="269" mass="30707">MADAPHPPNMREVSYEVAMAMLFAPSREEKRKGGIFSFIVGTGKDRVQFDVHKDLLSTWSQTFNEFILSNPYISEVIRPDEDPDTFLLLLQWLYNDDEHALPTGLPSISTTLPEAKTQLLKFLVRVSKTQYATDFRLPVAVLWPPLAPQYLEIIELPIDLATISSNLDTDQYLDIKDLMYDFDLLYDNTVQFNGPDHPITKAASTLRTKVFDKIRALNIRSEAPSYEQSRERRRALESLISLSGRYRCDSLTNACVKELVHLYGTLSTI</sequence>
<keyword evidence="1 2" id="KW-0103">Bromodomain</keyword>